<dbReference type="RefSeq" id="WP_286344426.1">
    <property type="nucleotide sequence ID" value="NZ_AP027732.1"/>
</dbReference>
<evidence type="ECO:0000313" key="2">
    <source>
        <dbReference type="EMBL" id="BDZ51730.1"/>
    </source>
</evidence>
<protein>
    <submittedName>
        <fullName evidence="2">Transcriptional regulator</fullName>
    </submittedName>
</protein>
<feature type="domain" description="HTH cro/C1-type" evidence="1">
    <location>
        <begin position="6"/>
        <end position="82"/>
    </location>
</feature>
<dbReference type="Proteomes" id="UP001321486">
    <property type="component" value="Chromosome"/>
</dbReference>
<dbReference type="InterPro" id="IPR041413">
    <property type="entry name" value="MLTR_LBD"/>
</dbReference>
<dbReference type="InterPro" id="IPR010982">
    <property type="entry name" value="Lambda_DNA-bd_dom_sf"/>
</dbReference>
<dbReference type="Pfam" id="PF13560">
    <property type="entry name" value="HTH_31"/>
    <property type="match status" value="1"/>
</dbReference>
<dbReference type="SUPFAM" id="SSF47413">
    <property type="entry name" value="lambda repressor-like DNA-binding domains"/>
    <property type="match status" value="1"/>
</dbReference>
<dbReference type="Gene3D" id="3.30.450.180">
    <property type="match status" value="1"/>
</dbReference>
<proteinExistence type="predicted"/>
<evidence type="ECO:0000259" key="1">
    <source>
        <dbReference type="SMART" id="SM00530"/>
    </source>
</evidence>
<dbReference type="CDD" id="cd00093">
    <property type="entry name" value="HTH_XRE"/>
    <property type="match status" value="1"/>
</dbReference>
<organism evidence="2 3">
    <name type="scientific">Frondihabitans sucicola</name>
    <dbReference type="NCBI Taxonomy" id="1268041"/>
    <lineage>
        <taxon>Bacteria</taxon>
        <taxon>Bacillati</taxon>
        <taxon>Actinomycetota</taxon>
        <taxon>Actinomycetes</taxon>
        <taxon>Micrococcales</taxon>
        <taxon>Microbacteriaceae</taxon>
        <taxon>Frondihabitans</taxon>
    </lineage>
</organism>
<keyword evidence="3" id="KW-1185">Reference proteome</keyword>
<dbReference type="PANTHER" id="PTHR35010">
    <property type="entry name" value="BLL4672 PROTEIN-RELATED"/>
    <property type="match status" value="1"/>
</dbReference>
<sequence length="305" mass="32882">MDNSDEVREFLTTRRANVTPAQVELPSGPNRRVPGLRRTEVALLAGVSVEYYSRLERGSLAGASDGVLHSLAQALLLNDDERAHLFDLAKTANASPISSKRRAAKAQNVRPSLQFILDAITGGPAFVRNGRLDILASNALGKAVYADLYDSAEATLPGKPMNLARHCFLDPDRADRFYPDWGIAADQTVAILRTEAGKDPYDKDLQDLIGELSTRSDAFRARWGVHDVRRHASGMKHFIHPLVGPLDMIFEGTELVADPGLNLMIYTAAPGTPTAEALSLLASWAATPPTSAASAAADLTNENNS</sequence>
<dbReference type="Gene3D" id="1.10.260.40">
    <property type="entry name" value="lambda repressor-like DNA-binding domains"/>
    <property type="match status" value="1"/>
</dbReference>
<accession>A0ABM8GTS9</accession>
<evidence type="ECO:0000313" key="3">
    <source>
        <dbReference type="Proteomes" id="UP001321486"/>
    </source>
</evidence>
<dbReference type="SMART" id="SM00530">
    <property type="entry name" value="HTH_XRE"/>
    <property type="match status" value="1"/>
</dbReference>
<dbReference type="InterPro" id="IPR001387">
    <property type="entry name" value="Cro/C1-type_HTH"/>
</dbReference>
<dbReference type="EMBL" id="AP027732">
    <property type="protein sequence ID" value="BDZ51730.1"/>
    <property type="molecule type" value="Genomic_DNA"/>
</dbReference>
<gene>
    <name evidence="2" type="ORF">GCM10025867_39710</name>
</gene>
<dbReference type="PANTHER" id="PTHR35010:SF2">
    <property type="entry name" value="BLL4672 PROTEIN"/>
    <property type="match status" value="1"/>
</dbReference>
<dbReference type="Pfam" id="PF17765">
    <property type="entry name" value="MLTR_LBD"/>
    <property type="match status" value="1"/>
</dbReference>
<name>A0ABM8GTS9_9MICO</name>
<reference evidence="3" key="1">
    <citation type="journal article" date="2019" name="Int. J. Syst. Evol. Microbiol.">
        <title>The Global Catalogue of Microorganisms (GCM) 10K type strain sequencing project: providing services to taxonomists for standard genome sequencing and annotation.</title>
        <authorList>
            <consortium name="The Broad Institute Genomics Platform"/>
            <consortium name="The Broad Institute Genome Sequencing Center for Infectious Disease"/>
            <person name="Wu L."/>
            <person name="Ma J."/>
        </authorList>
    </citation>
    <scope>NUCLEOTIDE SEQUENCE [LARGE SCALE GENOMIC DNA]</scope>
    <source>
        <strain evidence="3">NBRC 108728</strain>
    </source>
</reference>